<dbReference type="Proteomes" id="UP000032512">
    <property type="component" value="Unassembled WGS sequence"/>
</dbReference>
<gene>
    <name evidence="1" type="ORF">UB32_06275</name>
</gene>
<dbReference type="PATRIC" id="fig|285983.3.peg.3809"/>
<evidence type="ECO:0000313" key="2">
    <source>
        <dbReference type="Proteomes" id="UP000032512"/>
    </source>
</evidence>
<proteinExistence type="predicted"/>
<sequence>MAGSKRLEGQGAGAEAGQFSKKFIFSYSLRKTGQKPPGPFWFRLIIEFHSRNSLSAGRQVSLLLASLKPIPIATEPLTIQINNFTPNSHRIGFLVRT</sequence>
<evidence type="ECO:0000313" key="1">
    <source>
        <dbReference type="EMBL" id="KIY22815.1"/>
    </source>
</evidence>
<name>A0A0D6ZC23_9BACI</name>
<organism evidence="1 2">
    <name type="scientific">Mesobacillus subterraneus</name>
    <dbReference type="NCBI Taxonomy" id="285983"/>
    <lineage>
        <taxon>Bacteria</taxon>
        <taxon>Bacillati</taxon>
        <taxon>Bacillota</taxon>
        <taxon>Bacilli</taxon>
        <taxon>Bacillales</taxon>
        <taxon>Bacillaceae</taxon>
        <taxon>Mesobacillus</taxon>
    </lineage>
</organism>
<reference evidence="1 2" key="1">
    <citation type="submission" date="2015-01" db="EMBL/GenBank/DDBJ databases">
        <title>Draft genome sequences of the supercritical CO2 tolerant bacteria Bacillus subterraneus MITOT1 and Bacillus cereus MIT0214.</title>
        <authorList>
            <person name="Peet K.C."/>
            <person name="Thompson J.R."/>
        </authorList>
    </citation>
    <scope>NUCLEOTIDE SEQUENCE [LARGE SCALE GENOMIC DNA]</scope>
    <source>
        <strain evidence="1 2">MITOT1</strain>
    </source>
</reference>
<dbReference type="EMBL" id="JXIQ01000036">
    <property type="protein sequence ID" value="KIY22815.1"/>
    <property type="molecule type" value="Genomic_DNA"/>
</dbReference>
<accession>A0A0D6ZC23</accession>
<dbReference type="AlphaFoldDB" id="A0A0D6ZC23"/>
<comment type="caution">
    <text evidence="1">The sequence shown here is derived from an EMBL/GenBank/DDBJ whole genome shotgun (WGS) entry which is preliminary data.</text>
</comment>
<keyword evidence="2" id="KW-1185">Reference proteome</keyword>
<protein>
    <submittedName>
        <fullName evidence="1">Uncharacterized protein</fullName>
    </submittedName>
</protein>